<keyword evidence="1" id="KW-0143">Chaperone</keyword>
<dbReference type="PANTHER" id="PTHR34227:SF1">
    <property type="entry name" value="DIMETHYL SULFOXIDE REDUCTASE CHAPERONE-RELATED"/>
    <property type="match status" value="1"/>
</dbReference>
<dbReference type="InterPro" id="IPR050289">
    <property type="entry name" value="TorD/DmsD_chaperones"/>
</dbReference>
<dbReference type="PANTHER" id="PTHR34227">
    <property type="entry name" value="CHAPERONE PROTEIN YCDY"/>
    <property type="match status" value="1"/>
</dbReference>
<dbReference type="AlphaFoldDB" id="A0A1J5MWD9"/>
<dbReference type="InterPro" id="IPR036411">
    <property type="entry name" value="TorD-like_sf"/>
</dbReference>
<dbReference type="Proteomes" id="UP000181901">
    <property type="component" value="Unassembled WGS sequence"/>
</dbReference>
<organism evidence="2 3">
    <name type="scientific">Pseudodesulfovibrio hydrargyri</name>
    <dbReference type="NCBI Taxonomy" id="2125990"/>
    <lineage>
        <taxon>Bacteria</taxon>
        <taxon>Pseudomonadati</taxon>
        <taxon>Thermodesulfobacteriota</taxon>
        <taxon>Desulfovibrionia</taxon>
        <taxon>Desulfovibrionales</taxon>
        <taxon>Desulfovibrionaceae</taxon>
    </lineage>
</organism>
<evidence type="ECO:0000313" key="2">
    <source>
        <dbReference type="EMBL" id="OIQ50282.1"/>
    </source>
</evidence>
<dbReference type="SUPFAM" id="SSF89155">
    <property type="entry name" value="TorD-like"/>
    <property type="match status" value="1"/>
</dbReference>
<dbReference type="EMBL" id="LKAQ01000004">
    <property type="protein sequence ID" value="OIQ50282.1"/>
    <property type="molecule type" value="Genomic_DNA"/>
</dbReference>
<dbReference type="Pfam" id="PF02613">
    <property type="entry name" value="Nitrate_red_del"/>
    <property type="match status" value="1"/>
</dbReference>
<evidence type="ECO:0000313" key="3">
    <source>
        <dbReference type="Proteomes" id="UP000181901"/>
    </source>
</evidence>
<comment type="caution">
    <text evidence="2">The sequence shown here is derived from an EMBL/GenBank/DDBJ whole genome shotgun (WGS) entry which is preliminary data.</text>
</comment>
<sequence length="205" mass="21718">MTISQSKIALLNLMELCAAVFRGPDEQGWRELATLGVPELLGRVQDFPAIQAGPLEGLGDALAPHVETGDFSPLEAEYIRLFIAGPGGVPAPLYESCHRDGAGRIMGRSALAMRDRLAKAGLEISLPSNEPPDHLALELEYLFHLCAEGWTANPALAGEAARFAGEVMTPWVGRFRDALAGADPDPVYLAAADTMLALLSAVAEG</sequence>
<reference evidence="2 3" key="1">
    <citation type="submission" date="2015-09" db="EMBL/GenBank/DDBJ databases">
        <title>Genome of Desulfovibrio dechloracetivorans BerOc1, a mercury methylating strain isolated from highly hydrocarbons and metals contaminated coastal sediments.</title>
        <authorList>
            <person name="Goni Urriza M."/>
            <person name="Gassie C."/>
            <person name="Bouchez O."/>
            <person name="Klopp C."/>
            <person name="Ranchou-Peyruse A."/>
            <person name="Remy G."/>
        </authorList>
    </citation>
    <scope>NUCLEOTIDE SEQUENCE [LARGE SCALE GENOMIC DNA]</scope>
    <source>
        <strain evidence="2 3">BerOc1</strain>
    </source>
</reference>
<gene>
    <name evidence="2" type="primary">dmsD_1</name>
    <name evidence="2" type="ORF">BerOc1_02213</name>
</gene>
<dbReference type="RefSeq" id="WP_084641396.1">
    <property type="nucleotide sequence ID" value="NZ_LKAQ01000004.1"/>
</dbReference>
<evidence type="ECO:0000256" key="1">
    <source>
        <dbReference type="ARBA" id="ARBA00023186"/>
    </source>
</evidence>
<proteinExistence type="predicted"/>
<keyword evidence="3" id="KW-1185">Reference proteome</keyword>
<protein>
    <submittedName>
        <fullName evidence="2">Tat proofreading chaperone DmsD</fullName>
    </submittedName>
</protein>
<dbReference type="Gene3D" id="1.10.3480.10">
    <property type="entry name" value="TorD-like"/>
    <property type="match status" value="1"/>
</dbReference>
<dbReference type="InterPro" id="IPR020945">
    <property type="entry name" value="DMSO/NO3_reduct_chaperone"/>
</dbReference>
<dbReference type="OrthoDB" id="13061at2"/>
<accession>A0A1J5MWD9</accession>
<name>A0A1J5MWD9_9BACT</name>